<reference evidence="3" key="1">
    <citation type="journal article" date="2022" name="Plant J.">
        <title>Strategies of tolerance reflected in two North American maple genomes.</title>
        <authorList>
            <person name="McEvoy S.L."/>
            <person name="Sezen U.U."/>
            <person name="Trouern-Trend A."/>
            <person name="McMahon S.M."/>
            <person name="Schaberg P.G."/>
            <person name="Yang J."/>
            <person name="Wegrzyn J.L."/>
            <person name="Swenson N.G."/>
        </authorList>
    </citation>
    <scope>NUCLEOTIDE SEQUENCE</scope>
    <source>
        <strain evidence="3">NS2018</strain>
    </source>
</reference>
<accession>A0AA39V7Q2</accession>
<keyword evidence="1" id="KW-0732">Signal</keyword>
<dbReference type="InterPro" id="IPR002156">
    <property type="entry name" value="RNaseH_domain"/>
</dbReference>
<evidence type="ECO:0000313" key="4">
    <source>
        <dbReference type="Proteomes" id="UP001168877"/>
    </source>
</evidence>
<reference evidence="3" key="2">
    <citation type="submission" date="2023-06" db="EMBL/GenBank/DDBJ databases">
        <authorList>
            <person name="Swenson N.G."/>
            <person name="Wegrzyn J.L."/>
            <person name="Mcevoy S.L."/>
        </authorList>
    </citation>
    <scope>NUCLEOTIDE SEQUENCE</scope>
    <source>
        <strain evidence="3">NS2018</strain>
        <tissue evidence="3">Leaf</tissue>
    </source>
</reference>
<evidence type="ECO:0000313" key="3">
    <source>
        <dbReference type="EMBL" id="KAK0578694.1"/>
    </source>
</evidence>
<dbReference type="GO" id="GO:0004523">
    <property type="term" value="F:RNA-DNA hybrid ribonuclease activity"/>
    <property type="evidence" value="ECO:0007669"/>
    <property type="project" value="InterPro"/>
</dbReference>
<proteinExistence type="predicted"/>
<dbReference type="GO" id="GO:0003676">
    <property type="term" value="F:nucleic acid binding"/>
    <property type="evidence" value="ECO:0007669"/>
    <property type="project" value="InterPro"/>
</dbReference>
<dbReference type="Proteomes" id="UP001168877">
    <property type="component" value="Unassembled WGS sequence"/>
</dbReference>
<evidence type="ECO:0000259" key="2">
    <source>
        <dbReference type="Pfam" id="PF13456"/>
    </source>
</evidence>
<dbReference type="Pfam" id="PF13456">
    <property type="entry name" value="RVT_3"/>
    <property type="match status" value="1"/>
</dbReference>
<protein>
    <recommendedName>
        <fullName evidence="2">RNase H type-1 domain-containing protein</fullName>
    </recommendedName>
</protein>
<name>A0AA39V7Q2_ACESA</name>
<gene>
    <name evidence="3" type="ORF">LWI29_014621</name>
</gene>
<sequence length="177" mass="19351">MATVRFYACLVLLLVLLSISWSDARRLKPDDKRDGKNLSRLIRLLGEDAKEVLKIRAGDGSTKKSLVDQSKRFDDDLLALRKGLLLAKQHGFKDCWTEVDAVNVVAAVNDCKPANGVAGFVIDVKALFVDDVQVFKCQFTPRNGNSLSHNPASVAISSKTGSSCDKTCLRDLLSVLS</sequence>
<feature type="domain" description="RNase H type-1" evidence="2">
    <location>
        <begin position="66"/>
        <end position="152"/>
    </location>
</feature>
<comment type="caution">
    <text evidence="3">The sequence shown here is derived from an EMBL/GenBank/DDBJ whole genome shotgun (WGS) entry which is preliminary data.</text>
</comment>
<keyword evidence="4" id="KW-1185">Reference proteome</keyword>
<dbReference type="EMBL" id="JAUESC010000385">
    <property type="protein sequence ID" value="KAK0578694.1"/>
    <property type="molecule type" value="Genomic_DNA"/>
</dbReference>
<feature type="chain" id="PRO_5041461389" description="RNase H type-1 domain-containing protein" evidence="1">
    <location>
        <begin position="25"/>
        <end position="177"/>
    </location>
</feature>
<organism evidence="3 4">
    <name type="scientific">Acer saccharum</name>
    <name type="common">Sugar maple</name>
    <dbReference type="NCBI Taxonomy" id="4024"/>
    <lineage>
        <taxon>Eukaryota</taxon>
        <taxon>Viridiplantae</taxon>
        <taxon>Streptophyta</taxon>
        <taxon>Embryophyta</taxon>
        <taxon>Tracheophyta</taxon>
        <taxon>Spermatophyta</taxon>
        <taxon>Magnoliopsida</taxon>
        <taxon>eudicotyledons</taxon>
        <taxon>Gunneridae</taxon>
        <taxon>Pentapetalae</taxon>
        <taxon>rosids</taxon>
        <taxon>malvids</taxon>
        <taxon>Sapindales</taxon>
        <taxon>Sapindaceae</taxon>
        <taxon>Hippocastanoideae</taxon>
        <taxon>Acereae</taxon>
        <taxon>Acer</taxon>
    </lineage>
</organism>
<evidence type="ECO:0000256" key="1">
    <source>
        <dbReference type="SAM" id="SignalP"/>
    </source>
</evidence>
<dbReference type="AlphaFoldDB" id="A0AA39V7Q2"/>
<feature type="signal peptide" evidence="1">
    <location>
        <begin position="1"/>
        <end position="24"/>
    </location>
</feature>